<evidence type="ECO:0000313" key="1">
    <source>
        <dbReference type="Proteomes" id="UP000515158"/>
    </source>
</evidence>
<dbReference type="InterPro" id="IPR012337">
    <property type="entry name" value="RNaseH-like_sf"/>
</dbReference>
<dbReference type="InParanoid" id="A0A6P8Y776"/>
<accession>A0A6P8Y776</accession>
<protein>
    <submittedName>
        <fullName evidence="2">Uncharacterized protein LOC117639925</fullName>
    </submittedName>
</protein>
<name>A0A6P8Y776_THRPL</name>
<dbReference type="SUPFAM" id="SSF53098">
    <property type="entry name" value="Ribonuclease H-like"/>
    <property type="match status" value="1"/>
</dbReference>
<proteinExistence type="predicted"/>
<dbReference type="Proteomes" id="UP000515158">
    <property type="component" value="Unplaced"/>
</dbReference>
<reference evidence="2" key="1">
    <citation type="submission" date="2025-08" db="UniProtKB">
        <authorList>
            <consortium name="RefSeq"/>
        </authorList>
    </citation>
    <scope>IDENTIFICATION</scope>
    <source>
        <tissue evidence="2">Total insect</tissue>
    </source>
</reference>
<dbReference type="RefSeq" id="XP_034231891.1">
    <property type="nucleotide sequence ID" value="XM_034376000.1"/>
</dbReference>
<organism evidence="2">
    <name type="scientific">Thrips palmi</name>
    <name type="common">Melon thrips</name>
    <dbReference type="NCBI Taxonomy" id="161013"/>
    <lineage>
        <taxon>Eukaryota</taxon>
        <taxon>Metazoa</taxon>
        <taxon>Ecdysozoa</taxon>
        <taxon>Arthropoda</taxon>
        <taxon>Hexapoda</taxon>
        <taxon>Insecta</taxon>
        <taxon>Pterygota</taxon>
        <taxon>Neoptera</taxon>
        <taxon>Paraneoptera</taxon>
        <taxon>Thysanoptera</taxon>
        <taxon>Terebrantia</taxon>
        <taxon>Thripoidea</taxon>
        <taxon>Thripidae</taxon>
        <taxon>Thrips</taxon>
    </lineage>
</organism>
<dbReference type="OrthoDB" id="8195018at2759"/>
<dbReference type="AlphaFoldDB" id="A0A6P8Y776"/>
<sequence length="197" mass="22411">MNGLRHCQPLVDTLISSIKKRFKDQLWNRELVVAACLVPMFRLDWIRGTVEEGDNKVYEARAWLHEAIADLAEATEATGELESEGEIPDDPETMDTDNTVVRQLFSFLAPHRPQPMNGPAEELDRFLAEPIVTEDFIKNCKYLKDLFIRSNTCLPASAAVERLFSHAGLVLNPRRTRLADKLFDNLVFLGVNQELLM</sequence>
<evidence type="ECO:0000313" key="2">
    <source>
        <dbReference type="RefSeq" id="XP_034231891.1"/>
    </source>
</evidence>
<gene>
    <name evidence="2" type="primary">LOC117639925</name>
</gene>
<dbReference type="GeneID" id="117639925"/>
<keyword evidence="1" id="KW-1185">Reference proteome</keyword>
<dbReference type="KEGG" id="tpal:117639925"/>